<dbReference type="NCBIfam" id="TIGR00231">
    <property type="entry name" value="small_GTP"/>
    <property type="match status" value="1"/>
</dbReference>
<keyword evidence="4" id="KW-1185">Reference proteome</keyword>
<dbReference type="OMA" id="QPKHERI"/>
<name>A0A0C2MYT3_THEKT</name>
<organism evidence="3 4">
    <name type="scientific">Thelohanellus kitauei</name>
    <name type="common">Myxosporean</name>
    <dbReference type="NCBI Taxonomy" id="669202"/>
    <lineage>
        <taxon>Eukaryota</taxon>
        <taxon>Metazoa</taxon>
        <taxon>Cnidaria</taxon>
        <taxon>Myxozoa</taxon>
        <taxon>Myxosporea</taxon>
        <taxon>Bivalvulida</taxon>
        <taxon>Platysporina</taxon>
        <taxon>Myxobolidae</taxon>
        <taxon>Thelohanellus</taxon>
    </lineage>
</organism>
<reference evidence="3 4" key="1">
    <citation type="journal article" date="2014" name="Genome Biol. Evol.">
        <title>The genome of the myxosporean Thelohanellus kitauei shows adaptations to nutrient acquisition within its fish host.</title>
        <authorList>
            <person name="Yang Y."/>
            <person name="Xiong J."/>
            <person name="Zhou Z."/>
            <person name="Huo F."/>
            <person name="Miao W."/>
            <person name="Ran C."/>
            <person name="Liu Y."/>
            <person name="Zhang J."/>
            <person name="Feng J."/>
            <person name="Wang M."/>
            <person name="Wang M."/>
            <person name="Wang L."/>
            <person name="Yao B."/>
        </authorList>
    </citation>
    <scope>NUCLEOTIDE SEQUENCE [LARGE SCALE GENOMIC DNA]</scope>
    <source>
        <strain evidence="3">Wuqing</strain>
    </source>
</reference>
<keyword evidence="1" id="KW-0547">Nucleotide-binding</keyword>
<comment type="caution">
    <text evidence="3">The sequence shown here is derived from an EMBL/GenBank/DDBJ whole genome shotgun (WGS) entry which is preliminary data.</text>
</comment>
<evidence type="ECO:0000313" key="3">
    <source>
        <dbReference type="EMBL" id="KII66807.1"/>
    </source>
</evidence>
<dbReference type="Pfam" id="PF00071">
    <property type="entry name" value="Ras"/>
    <property type="match status" value="1"/>
</dbReference>
<dbReference type="AlphaFoldDB" id="A0A0C2MYT3"/>
<keyword evidence="2" id="KW-0342">GTP-binding</keyword>
<proteinExistence type="predicted"/>
<dbReference type="InterPro" id="IPR005225">
    <property type="entry name" value="Small_GTP-bd"/>
</dbReference>
<dbReference type="CDD" id="cd00154">
    <property type="entry name" value="Rab"/>
    <property type="match status" value="1"/>
</dbReference>
<dbReference type="Proteomes" id="UP000031668">
    <property type="component" value="Unassembled WGS sequence"/>
</dbReference>
<dbReference type="SUPFAM" id="SSF52540">
    <property type="entry name" value="P-loop containing nucleoside triphosphate hydrolases"/>
    <property type="match status" value="1"/>
</dbReference>
<dbReference type="FunFam" id="3.40.50.300:FF:001447">
    <property type="entry name" value="Ras-related protein Rab-1B"/>
    <property type="match status" value="1"/>
</dbReference>
<accession>A0A0C2MYT3</accession>
<dbReference type="PROSITE" id="PS51419">
    <property type="entry name" value="RAB"/>
    <property type="match status" value="1"/>
</dbReference>
<dbReference type="SMART" id="SM00175">
    <property type="entry name" value="RAB"/>
    <property type="match status" value="1"/>
</dbReference>
<dbReference type="InterPro" id="IPR050227">
    <property type="entry name" value="Rab"/>
</dbReference>
<dbReference type="PANTHER" id="PTHR47977">
    <property type="entry name" value="RAS-RELATED PROTEIN RAB"/>
    <property type="match status" value="1"/>
</dbReference>
<gene>
    <name evidence="3" type="ORF">RF11_13565</name>
</gene>
<evidence type="ECO:0000313" key="4">
    <source>
        <dbReference type="Proteomes" id="UP000031668"/>
    </source>
</evidence>
<dbReference type="InterPro" id="IPR001806">
    <property type="entry name" value="Small_GTPase"/>
</dbReference>
<sequence>MDKNQPKHERIKIVLFGDSGAGKTSIMHKLTAGPIPKTHMTTIGVEFKTVNVDIEGKIVQLMIWDTAGQERFRTITSTYYRYTPPLSIIFGHGWRILSKMPRGTYLKY</sequence>
<evidence type="ECO:0000256" key="2">
    <source>
        <dbReference type="ARBA" id="ARBA00023134"/>
    </source>
</evidence>
<dbReference type="OrthoDB" id="9989112at2759"/>
<dbReference type="GO" id="GO:0003924">
    <property type="term" value="F:GTPase activity"/>
    <property type="evidence" value="ECO:0007669"/>
    <property type="project" value="InterPro"/>
</dbReference>
<dbReference type="PRINTS" id="PR00449">
    <property type="entry name" value="RASTRNSFRMNG"/>
</dbReference>
<dbReference type="Gene3D" id="3.40.50.300">
    <property type="entry name" value="P-loop containing nucleotide triphosphate hydrolases"/>
    <property type="match status" value="1"/>
</dbReference>
<evidence type="ECO:0000256" key="1">
    <source>
        <dbReference type="ARBA" id="ARBA00022741"/>
    </source>
</evidence>
<dbReference type="EMBL" id="JWZT01003441">
    <property type="protein sequence ID" value="KII66807.1"/>
    <property type="molecule type" value="Genomic_DNA"/>
</dbReference>
<dbReference type="GO" id="GO:0005525">
    <property type="term" value="F:GTP binding"/>
    <property type="evidence" value="ECO:0007669"/>
    <property type="project" value="UniProtKB-KW"/>
</dbReference>
<dbReference type="InterPro" id="IPR027417">
    <property type="entry name" value="P-loop_NTPase"/>
</dbReference>
<protein>
    <submittedName>
        <fullName evidence="3">GTP-binding protein yptV2</fullName>
    </submittedName>
</protein>